<dbReference type="Proteomes" id="UP001166093">
    <property type="component" value="Unassembled WGS sequence"/>
</dbReference>
<dbReference type="InterPro" id="IPR017870">
    <property type="entry name" value="FeS_cluster_insertion_CS"/>
</dbReference>
<dbReference type="Pfam" id="PF01521">
    <property type="entry name" value="Fe-S_biosyn"/>
    <property type="match status" value="1"/>
</dbReference>
<evidence type="ECO:0000256" key="1">
    <source>
        <dbReference type="ARBA" id="ARBA00006718"/>
    </source>
</evidence>
<name>A0ABS2XVM7_POLSP</name>
<dbReference type="PANTHER" id="PTHR43011:SF1">
    <property type="entry name" value="IRON-SULFUR CLUSTER ASSEMBLY 2 HOMOLOG, MITOCHONDRIAL"/>
    <property type="match status" value="1"/>
</dbReference>
<dbReference type="InterPro" id="IPR000361">
    <property type="entry name" value="ATAP_core_dom"/>
</dbReference>
<dbReference type="PANTHER" id="PTHR43011">
    <property type="entry name" value="IRON-SULFUR CLUSTER ASSEMBLY 2 HOMOLOG, MITOCHONDRIAL"/>
    <property type="match status" value="1"/>
</dbReference>
<dbReference type="SUPFAM" id="SSF89360">
    <property type="entry name" value="HesB-like domain"/>
    <property type="match status" value="1"/>
</dbReference>
<evidence type="ECO:0000313" key="3">
    <source>
        <dbReference type="EMBL" id="MBN3278189.1"/>
    </source>
</evidence>
<reference evidence="3" key="1">
    <citation type="journal article" date="2021" name="Cell">
        <title>Tracing the genetic footprints of vertebrate landing in non-teleost ray-finned fishes.</title>
        <authorList>
            <person name="Bi X."/>
            <person name="Wang K."/>
            <person name="Yang L."/>
            <person name="Pan H."/>
            <person name="Jiang H."/>
            <person name="Wei Q."/>
            <person name="Fang M."/>
            <person name="Yu H."/>
            <person name="Zhu C."/>
            <person name="Cai Y."/>
            <person name="He Y."/>
            <person name="Gan X."/>
            <person name="Zeng H."/>
            <person name="Yu D."/>
            <person name="Zhu Y."/>
            <person name="Jiang H."/>
            <person name="Qiu Q."/>
            <person name="Yang H."/>
            <person name="Zhang Y.E."/>
            <person name="Wang W."/>
            <person name="Zhu M."/>
            <person name="He S."/>
            <person name="Zhang G."/>
        </authorList>
    </citation>
    <scope>NUCLEOTIDE SEQUENCE</scope>
    <source>
        <strain evidence="3">Pddl_001</strain>
    </source>
</reference>
<dbReference type="NCBIfam" id="TIGR00049">
    <property type="entry name" value="iron-sulfur cluster assembly accessory protein"/>
    <property type="match status" value="1"/>
</dbReference>
<comment type="caution">
    <text evidence="3">The sequence shown here is derived from an EMBL/GenBank/DDBJ whole genome shotgun (WGS) entry which is preliminary data.</text>
</comment>
<keyword evidence="4" id="KW-1185">Reference proteome</keyword>
<dbReference type="PROSITE" id="PS01152">
    <property type="entry name" value="HESB"/>
    <property type="match status" value="1"/>
</dbReference>
<gene>
    <name evidence="3" type="primary">Isca2_0</name>
    <name evidence="3" type="ORF">GTO93_0006392</name>
</gene>
<evidence type="ECO:0000259" key="2">
    <source>
        <dbReference type="Pfam" id="PF01521"/>
    </source>
</evidence>
<proteinExistence type="inferred from homology"/>
<feature type="domain" description="Core" evidence="2">
    <location>
        <begin position="155"/>
        <end position="253"/>
    </location>
</feature>
<dbReference type="EMBL" id="JAAWVQ010077678">
    <property type="protein sequence ID" value="MBN3278189.1"/>
    <property type="molecule type" value="Genomic_DNA"/>
</dbReference>
<evidence type="ECO:0000313" key="4">
    <source>
        <dbReference type="Proteomes" id="UP001166093"/>
    </source>
</evidence>
<dbReference type="Gene3D" id="2.60.300.12">
    <property type="entry name" value="HesB-like domain"/>
    <property type="match status" value="1"/>
</dbReference>
<accession>A0ABS2XVM7</accession>
<organism evidence="3 4">
    <name type="scientific">Polyodon spathula</name>
    <name type="common">North American paddlefish</name>
    <name type="synonym">Squalus spathula</name>
    <dbReference type="NCBI Taxonomy" id="7913"/>
    <lineage>
        <taxon>Eukaryota</taxon>
        <taxon>Metazoa</taxon>
        <taxon>Chordata</taxon>
        <taxon>Craniata</taxon>
        <taxon>Vertebrata</taxon>
        <taxon>Euteleostomi</taxon>
        <taxon>Actinopterygii</taxon>
        <taxon>Chondrostei</taxon>
        <taxon>Acipenseriformes</taxon>
        <taxon>Polyodontidae</taxon>
        <taxon>Polyodon</taxon>
    </lineage>
</organism>
<dbReference type="InterPro" id="IPR035903">
    <property type="entry name" value="HesB-like_dom_sf"/>
</dbReference>
<comment type="similarity">
    <text evidence="1">Belongs to the HesB/IscA family.</text>
</comment>
<dbReference type="InterPro" id="IPR016092">
    <property type="entry name" value="ATAP"/>
</dbReference>
<sequence>MIYWLGAPCSPLIEALHWRGSLSHALICSDQAEAGRCVRIAASDVRCWGEGCSRLFCQLSNLENPHISKQASSLIIIPEQRRLINKALSSTANRVSQYCDKDHVRISPLRFCRPQQQCLLSRTLCSYKHGLLTAPSGIVRWSSSSTLQEECSPDQIHLSKACVKRLREICDVGEFLRVQVEGGGCSGFQYKYSVDTIKNEDDRVFEQDGVGVVVDRDSLEFIKGGTLDFSQELIRSAFQIVGNPQAEQGCSCGSSFSVKL</sequence>
<protein>
    <submittedName>
        <fullName evidence="3">ISCA2 protein</fullName>
    </submittedName>
</protein>
<feature type="non-terminal residue" evidence="3">
    <location>
        <position position="260"/>
    </location>
</feature>
<feature type="non-terminal residue" evidence="3">
    <location>
        <position position="1"/>
    </location>
</feature>